<accession>A0AA86V1N2</accession>
<dbReference type="AlphaFoldDB" id="A0AA86V1N2"/>
<evidence type="ECO:0000313" key="3">
    <source>
        <dbReference type="Proteomes" id="UP001642409"/>
    </source>
</evidence>
<protein>
    <submittedName>
        <fullName evidence="2">Hypothetical_protein</fullName>
    </submittedName>
</protein>
<evidence type="ECO:0000313" key="2">
    <source>
        <dbReference type="EMBL" id="CAL6055428.1"/>
    </source>
</evidence>
<sequence length="99" mass="11835">MSVNKYLQIYKFMKQRVLKQFQLCVKPDQICGYMRRQLKPIKSNVKNMELITLNLFCMLEVNHQFLNVYITRLCITVRFNFETGFVYIPGKPIGFKKGF</sequence>
<dbReference type="Proteomes" id="UP001642409">
    <property type="component" value="Unassembled WGS sequence"/>
</dbReference>
<comment type="caution">
    <text evidence="1">The sequence shown here is derived from an EMBL/GenBank/DDBJ whole genome shotgun (WGS) entry which is preliminary data.</text>
</comment>
<dbReference type="EMBL" id="CATOUU010000851">
    <property type="protein sequence ID" value="CAI9954808.1"/>
    <property type="molecule type" value="Genomic_DNA"/>
</dbReference>
<evidence type="ECO:0000313" key="1">
    <source>
        <dbReference type="EMBL" id="CAI9954808.1"/>
    </source>
</evidence>
<proteinExistence type="predicted"/>
<organism evidence="1">
    <name type="scientific">Hexamita inflata</name>
    <dbReference type="NCBI Taxonomy" id="28002"/>
    <lineage>
        <taxon>Eukaryota</taxon>
        <taxon>Metamonada</taxon>
        <taxon>Diplomonadida</taxon>
        <taxon>Hexamitidae</taxon>
        <taxon>Hexamitinae</taxon>
        <taxon>Hexamita</taxon>
    </lineage>
</organism>
<name>A0AA86V1N2_9EUKA</name>
<reference evidence="2 3" key="2">
    <citation type="submission" date="2024-07" db="EMBL/GenBank/DDBJ databases">
        <authorList>
            <person name="Akdeniz Z."/>
        </authorList>
    </citation>
    <scope>NUCLEOTIDE SEQUENCE [LARGE SCALE GENOMIC DNA]</scope>
</reference>
<keyword evidence="3" id="KW-1185">Reference proteome</keyword>
<reference evidence="1" key="1">
    <citation type="submission" date="2023-06" db="EMBL/GenBank/DDBJ databases">
        <authorList>
            <person name="Kurt Z."/>
        </authorList>
    </citation>
    <scope>NUCLEOTIDE SEQUENCE</scope>
</reference>
<dbReference type="EMBL" id="CAXDID020000206">
    <property type="protein sequence ID" value="CAL6055428.1"/>
    <property type="molecule type" value="Genomic_DNA"/>
</dbReference>
<gene>
    <name evidence="1" type="ORF">HINF_LOCUS42453</name>
    <name evidence="2" type="ORF">HINF_LOCUS46539</name>
</gene>